<evidence type="ECO:0000256" key="1">
    <source>
        <dbReference type="SAM" id="Phobius"/>
    </source>
</evidence>
<reference evidence="2" key="1">
    <citation type="submission" date="2024-06" db="EMBL/GenBank/DDBJ databases">
        <authorList>
            <person name="Liu X."/>
            <person name="Lenzi L."/>
            <person name="Haldenby T S."/>
            <person name="Uol C."/>
        </authorList>
    </citation>
    <scope>NUCLEOTIDE SEQUENCE</scope>
</reference>
<dbReference type="Proteomes" id="UP001497525">
    <property type="component" value="Unassembled WGS sequence"/>
</dbReference>
<dbReference type="EMBL" id="CAXLJL010000134">
    <property type="protein sequence ID" value="CAL5132769.1"/>
    <property type="molecule type" value="Genomic_DNA"/>
</dbReference>
<evidence type="ECO:0000313" key="2">
    <source>
        <dbReference type="EMBL" id="CAL5132769.1"/>
    </source>
</evidence>
<accession>A0AAV2T9M2</accession>
<organism evidence="2 3">
    <name type="scientific">Calicophoron daubneyi</name>
    <name type="common">Rumen fluke</name>
    <name type="synonym">Paramphistomum daubneyi</name>
    <dbReference type="NCBI Taxonomy" id="300641"/>
    <lineage>
        <taxon>Eukaryota</taxon>
        <taxon>Metazoa</taxon>
        <taxon>Spiralia</taxon>
        <taxon>Lophotrochozoa</taxon>
        <taxon>Platyhelminthes</taxon>
        <taxon>Trematoda</taxon>
        <taxon>Digenea</taxon>
        <taxon>Plagiorchiida</taxon>
        <taxon>Pronocephalata</taxon>
        <taxon>Paramphistomoidea</taxon>
        <taxon>Paramphistomidae</taxon>
        <taxon>Calicophoron</taxon>
    </lineage>
</organism>
<keyword evidence="1" id="KW-0812">Transmembrane</keyword>
<proteinExistence type="predicted"/>
<evidence type="ECO:0000313" key="3">
    <source>
        <dbReference type="Proteomes" id="UP001497525"/>
    </source>
</evidence>
<comment type="caution">
    <text evidence="2">The sequence shown here is derived from an EMBL/GenBank/DDBJ whole genome shotgun (WGS) entry which is preliminary data.</text>
</comment>
<dbReference type="AlphaFoldDB" id="A0AAV2T9M2"/>
<keyword evidence="1" id="KW-1133">Transmembrane helix</keyword>
<name>A0AAV2T9M2_CALDB</name>
<sequence>MVNTTRTQKDKINDELQTTSIRKLSRILIAFVPFSVTCNSCDSRKYTRLLCFVVSSALPVVPLAVHCLERIPVGGSSSTSTTVCGLYDAAFFSALIFWVGEGYTIRR</sequence>
<protein>
    <submittedName>
        <fullName evidence="2">Uncharacterized protein</fullName>
    </submittedName>
</protein>
<gene>
    <name evidence="2" type="ORF">CDAUBV1_LOCUS5609</name>
</gene>
<keyword evidence="1" id="KW-0472">Membrane</keyword>
<feature type="transmembrane region" description="Helical" evidence="1">
    <location>
        <begin position="49"/>
        <end position="65"/>
    </location>
</feature>
<feature type="transmembrane region" description="Helical" evidence="1">
    <location>
        <begin position="85"/>
        <end position="105"/>
    </location>
</feature>